<organism evidence="4 5">
    <name type="scientific">Bordetella bronchialis</name>
    <dbReference type="NCBI Taxonomy" id="463025"/>
    <lineage>
        <taxon>Bacteria</taxon>
        <taxon>Pseudomonadati</taxon>
        <taxon>Pseudomonadota</taxon>
        <taxon>Betaproteobacteria</taxon>
        <taxon>Burkholderiales</taxon>
        <taxon>Alcaligenaceae</taxon>
        <taxon>Bordetella</taxon>
    </lineage>
</organism>
<dbReference type="Pfam" id="PF09718">
    <property type="entry name" value="Tape_meas_lam_C"/>
    <property type="match status" value="1"/>
</dbReference>
<dbReference type="InterPro" id="IPR009628">
    <property type="entry name" value="Phage_tape_measure_N"/>
</dbReference>
<name>A0A193FWJ4_9BORD</name>
<evidence type="ECO:0000259" key="3">
    <source>
        <dbReference type="Pfam" id="PF09718"/>
    </source>
</evidence>
<dbReference type="EMBL" id="CP016171">
    <property type="protein sequence ID" value="ANN71551.1"/>
    <property type="molecule type" value="Genomic_DNA"/>
</dbReference>
<proteinExistence type="predicted"/>
<dbReference type="Pfam" id="PF24622">
    <property type="entry name" value="TMP_4"/>
    <property type="match status" value="1"/>
</dbReference>
<evidence type="ECO:0000313" key="4">
    <source>
        <dbReference type="EMBL" id="ANN71551.1"/>
    </source>
</evidence>
<dbReference type="Pfam" id="PF06791">
    <property type="entry name" value="TMP_2"/>
    <property type="match status" value="1"/>
</dbReference>
<feature type="domain" description="Bacteriophage tail tape measure N-terminal" evidence="2">
    <location>
        <begin position="106"/>
        <end position="307"/>
    </location>
</feature>
<evidence type="ECO:0000259" key="2">
    <source>
        <dbReference type="Pfam" id="PF06791"/>
    </source>
</evidence>
<protein>
    <submittedName>
        <fullName evidence="4">Phage tail tape measure protein</fullName>
    </submittedName>
</protein>
<evidence type="ECO:0000256" key="1">
    <source>
        <dbReference type="SAM" id="Coils"/>
    </source>
</evidence>
<gene>
    <name evidence="4" type="ORF">BAU08_09555</name>
</gene>
<dbReference type="STRING" id="463025.BAU08_09555"/>
<evidence type="ECO:0000313" key="5">
    <source>
        <dbReference type="Proteomes" id="UP000092213"/>
    </source>
</evidence>
<dbReference type="NCBIfam" id="TIGR01541">
    <property type="entry name" value="tape_meas_lam_C"/>
    <property type="match status" value="1"/>
</dbReference>
<keyword evidence="1" id="KW-0175">Coiled coil</keyword>
<feature type="coiled-coil region" evidence="1">
    <location>
        <begin position="522"/>
        <end position="569"/>
    </location>
</feature>
<dbReference type="RefSeq" id="WP_066669080.1">
    <property type="nucleotide sequence ID" value="NZ_CP016171.1"/>
</dbReference>
<reference evidence="4 5" key="1">
    <citation type="submission" date="2016-06" db="EMBL/GenBank/DDBJ databases">
        <title>Complete genome sequences of Bordetella bronchialis and Bordetella flabilis.</title>
        <authorList>
            <person name="LiPuma J.J."/>
            <person name="Spilker T."/>
        </authorList>
    </citation>
    <scope>NUCLEOTIDE SEQUENCE [LARGE SCALE GENOMIC DNA]</scope>
    <source>
        <strain evidence="4 5">AU17976</strain>
    </source>
</reference>
<dbReference type="AlphaFoldDB" id="A0A193FWJ4"/>
<dbReference type="Proteomes" id="UP000092213">
    <property type="component" value="Chromosome"/>
</dbReference>
<accession>A0A193FWJ4</accession>
<sequence>MADDTLGTAKLSIVVDTSNFDAAINQAKRSVSGMSQAAQDAYNKLSAAQKRQVDGLIRQANLLGKTRQEQILYNAALKGVPTSILDELKTKFSAAGSAAAAAGKELNQYGITAGQQAAALRGVPAQLTDIIVGLQGGQSPLTVALQQGGQLRDMFGGLVPAAKALGSAFLGLVNPLTLTAGGVAALALAYSQGAGESQKFNQALILTGNVSGQTAGELSDLARSISETGVTQASAARVLTQVVSSGKIATDSYREVAQAALDLESITGTAADKTLAVFERLADEPTKASAALNEQYHYLTASIYEQIAALERQGDKDQAAALAQRTYADAVIQRAQEVKANMGTLERAWDSLAGAAKGAWDAMLNIGRPTPVADLRAQAKAIQDQIAQLQGGDGFATNAGGAAFGGGGNARAQALKRLQTQLAPILQQIADDEKKSADARAAAEAQAANDAKISAQSWVDDLRKSSRSRAQIRDEEVAQVRKNAAILGLSVQETQRLIDQVNAKYKDPAAKAFTDDAATKMLASLREQAAAMQDQLESSTKLTAQQQALAKFEQQIADLKNKAVLTADQKSLLANEDAIRTQLQANVALGDQVKLKQESLQLDERARQLLLSIQSAQTSQGDQYARQLAGAGRGSQEQERIRSAQTLVRQYQRYQDQLTKATPKDLLGSDQYRQASQEISDQLDLALADQQDYYRQLDQLQSDWKTGASSALEDYADSIRNVAASTSQAFSDGFKGAEDAIVKFAQTGKLSVSDMANSIIADLIRISVRSSITGPLAQYLGQAIGGYFAGGSSAGIGAATATDVGNAGGGLMFLDDGGYTGPGGKYDLAGFVHRGEVVWSQEDVARAGGVGAVEAMRQGFRGYADGGPVGRAAVPLTSMQGSRQGAAPQIEVNVINQSGQPVQASQGNTRIDGDRIVTEVFLKDVRTNGPMTQQIKNLVGKR</sequence>
<feature type="domain" description="Bacteriophage tail tape measure C-terminal" evidence="3">
    <location>
        <begin position="703"/>
        <end position="777"/>
    </location>
</feature>
<dbReference type="InterPro" id="IPR006431">
    <property type="entry name" value="Phage_tape_meas_C"/>
</dbReference>